<keyword evidence="3" id="KW-1185">Reference proteome</keyword>
<feature type="transmembrane region" description="Helical" evidence="1">
    <location>
        <begin position="21"/>
        <end position="41"/>
    </location>
</feature>
<reference evidence="2" key="1">
    <citation type="submission" date="2022-03" db="EMBL/GenBank/DDBJ databases">
        <authorList>
            <person name="Sayadi A."/>
        </authorList>
    </citation>
    <scope>NUCLEOTIDE SEQUENCE</scope>
</reference>
<proteinExistence type="predicted"/>
<comment type="caution">
    <text evidence="2">The sequence shown here is derived from an EMBL/GenBank/DDBJ whole genome shotgun (WGS) entry which is preliminary data.</text>
</comment>
<dbReference type="AlphaFoldDB" id="A0A9P0P827"/>
<name>A0A9P0P827_ACAOB</name>
<evidence type="ECO:0000313" key="3">
    <source>
        <dbReference type="Proteomes" id="UP001152888"/>
    </source>
</evidence>
<dbReference type="EMBL" id="CAKOFQ010006800">
    <property type="protein sequence ID" value="CAH1972614.1"/>
    <property type="molecule type" value="Genomic_DNA"/>
</dbReference>
<organism evidence="2 3">
    <name type="scientific">Acanthoscelides obtectus</name>
    <name type="common">Bean weevil</name>
    <name type="synonym">Bruchus obtectus</name>
    <dbReference type="NCBI Taxonomy" id="200917"/>
    <lineage>
        <taxon>Eukaryota</taxon>
        <taxon>Metazoa</taxon>
        <taxon>Ecdysozoa</taxon>
        <taxon>Arthropoda</taxon>
        <taxon>Hexapoda</taxon>
        <taxon>Insecta</taxon>
        <taxon>Pterygota</taxon>
        <taxon>Neoptera</taxon>
        <taxon>Endopterygota</taxon>
        <taxon>Coleoptera</taxon>
        <taxon>Polyphaga</taxon>
        <taxon>Cucujiformia</taxon>
        <taxon>Chrysomeloidea</taxon>
        <taxon>Chrysomelidae</taxon>
        <taxon>Bruchinae</taxon>
        <taxon>Bruchini</taxon>
        <taxon>Acanthoscelides</taxon>
    </lineage>
</organism>
<sequence length="61" mass="6968">MADDIQALRDKFHATWPLLDLLYSSCSTSVFTLWLFGCPIIKNELANRGVSPTLKYFYPKA</sequence>
<protein>
    <submittedName>
        <fullName evidence="2">Uncharacterized protein</fullName>
    </submittedName>
</protein>
<gene>
    <name evidence="2" type="ORF">ACAOBT_LOCUS10097</name>
</gene>
<accession>A0A9P0P827</accession>
<keyword evidence="1" id="KW-1133">Transmembrane helix</keyword>
<dbReference type="Proteomes" id="UP001152888">
    <property type="component" value="Unassembled WGS sequence"/>
</dbReference>
<evidence type="ECO:0000256" key="1">
    <source>
        <dbReference type="SAM" id="Phobius"/>
    </source>
</evidence>
<keyword evidence="1" id="KW-0472">Membrane</keyword>
<evidence type="ECO:0000313" key="2">
    <source>
        <dbReference type="EMBL" id="CAH1972614.1"/>
    </source>
</evidence>
<keyword evidence="1" id="KW-0812">Transmembrane</keyword>